<evidence type="ECO:0000256" key="5">
    <source>
        <dbReference type="ARBA" id="ARBA00022989"/>
    </source>
</evidence>
<feature type="transmembrane region" description="Helical" evidence="7">
    <location>
        <begin position="15"/>
        <end position="36"/>
    </location>
</feature>
<dbReference type="Gene3D" id="1.10.3720.10">
    <property type="entry name" value="MetI-like"/>
    <property type="match status" value="1"/>
</dbReference>
<keyword evidence="3" id="KW-1003">Cell membrane</keyword>
<keyword evidence="6 7" id="KW-0472">Membrane</keyword>
<evidence type="ECO:0000313" key="9">
    <source>
        <dbReference type="EMBL" id="GLY73971.1"/>
    </source>
</evidence>
<dbReference type="RefSeq" id="WP_285619600.1">
    <property type="nucleotide sequence ID" value="NZ_BSTJ01000002.1"/>
</dbReference>
<evidence type="ECO:0000256" key="2">
    <source>
        <dbReference type="ARBA" id="ARBA00022448"/>
    </source>
</evidence>
<comment type="caution">
    <text evidence="9">The sequence shown here is derived from an EMBL/GenBank/DDBJ whole genome shotgun (WGS) entry which is preliminary data.</text>
</comment>
<feature type="transmembrane region" description="Helical" evidence="7">
    <location>
        <begin position="148"/>
        <end position="168"/>
    </location>
</feature>
<dbReference type="InterPro" id="IPR050901">
    <property type="entry name" value="BP-dep_ABC_trans_perm"/>
</dbReference>
<keyword evidence="4 7" id="KW-0812">Transmembrane</keyword>
<dbReference type="Proteomes" id="UP001165135">
    <property type="component" value="Unassembled WGS sequence"/>
</dbReference>
<keyword evidence="2 7" id="KW-0813">Transport</keyword>
<dbReference type="Pfam" id="PF00528">
    <property type="entry name" value="BPD_transp_1"/>
    <property type="match status" value="1"/>
</dbReference>
<evidence type="ECO:0000259" key="8">
    <source>
        <dbReference type="PROSITE" id="PS50928"/>
    </source>
</evidence>
<evidence type="ECO:0000256" key="7">
    <source>
        <dbReference type="RuleBase" id="RU363032"/>
    </source>
</evidence>
<accession>A0A9W6VPV3</accession>
<sequence length="283" mass="29880">MASTRAAAGSGRRRGITFVVTAVVAAIVIFPVYWMIVGALLPTSITLSTDPPLIPTHGLTLHAFVQDLTARPVAHWMLNSLIVTAAVSVISMVISLLAGYSLSRFSGVGPTSVGYTLLLARMLPGTMLSIPLFVVFGKLGLIDSLGSLILADITITVPFTTWMLKSFIDSVPRELEQAAMIDGTTRLGALVRVVMPLTLPGLGATAVYAAILSWSDLLFARTLITNPDGWTMPVGVTSFIGAHDIDWSGMLAAGTLSMIPMIVLFVLLEPMLVRGLTSGATKG</sequence>
<name>A0A9W6VPV3_9ACTN</name>
<dbReference type="PANTHER" id="PTHR32243:SF18">
    <property type="entry name" value="INNER MEMBRANE ABC TRANSPORTER PERMEASE PROTEIN YCJP"/>
    <property type="match status" value="1"/>
</dbReference>
<feature type="transmembrane region" description="Helical" evidence="7">
    <location>
        <begin position="112"/>
        <end position="136"/>
    </location>
</feature>
<dbReference type="AlphaFoldDB" id="A0A9W6VPV3"/>
<keyword evidence="5 7" id="KW-1133">Transmembrane helix</keyword>
<dbReference type="PANTHER" id="PTHR32243">
    <property type="entry name" value="MALTOSE TRANSPORT SYSTEM PERMEASE-RELATED"/>
    <property type="match status" value="1"/>
</dbReference>
<evidence type="ECO:0000256" key="6">
    <source>
        <dbReference type="ARBA" id="ARBA00023136"/>
    </source>
</evidence>
<dbReference type="InterPro" id="IPR035906">
    <property type="entry name" value="MetI-like_sf"/>
</dbReference>
<comment type="similarity">
    <text evidence="7">Belongs to the binding-protein-dependent transport system permease family.</text>
</comment>
<evidence type="ECO:0000256" key="3">
    <source>
        <dbReference type="ARBA" id="ARBA00022475"/>
    </source>
</evidence>
<evidence type="ECO:0000256" key="1">
    <source>
        <dbReference type="ARBA" id="ARBA00004651"/>
    </source>
</evidence>
<dbReference type="PROSITE" id="PS50928">
    <property type="entry name" value="ABC_TM1"/>
    <property type="match status" value="1"/>
</dbReference>
<feature type="transmembrane region" description="Helical" evidence="7">
    <location>
        <begin position="247"/>
        <end position="268"/>
    </location>
</feature>
<comment type="subcellular location">
    <subcellularLocation>
        <location evidence="1 7">Cell membrane</location>
        <topology evidence="1 7">Multi-pass membrane protein</topology>
    </subcellularLocation>
</comment>
<dbReference type="SUPFAM" id="SSF161098">
    <property type="entry name" value="MetI-like"/>
    <property type="match status" value="1"/>
</dbReference>
<dbReference type="GO" id="GO:0005886">
    <property type="term" value="C:plasma membrane"/>
    <property type="evidence" value="ECO:0007669"/>
    <property type="project" value="UniProtKB-SubCell"/>
</dbReference>
<dbReference type="InterPro" id="IPR000515">
    <property type="entry name" value="MetI-like"/>
</dbReference>
<gene>
    <name evidence="9" type="ORF">Airi01_022380</name>
</gene>
<dbReference type="GO" id="GO:0055085">
    <property type="term" value="P:transmembrane transport"/>
    <property type="evidence" value="ECO:0007669"/>
    <property type="project" value="InterPro"/>
</dbReference>
<protein>
    <submittedName>
        <fullName evidence="9">ABC transporter permease</fullName>
    </submittedName>
</protein>
<feature type="transmembrane region" description="Helical" evidence="7">
    <location>
        <begin position="76"/>
        <end position="100"/>
    </location>
</feature>
<reference evidence="9" key="1">
    <citation type="submission" date="2023-03" db="EMBL/GenBank/DDBJ databases">
        <title>Actinoallomurus iriomotensis NBRC 103681.</title>
        <authorList>
            <person name="Ichikawa N."/>
            <person name="Sato H."/>
            <person name="Tonouchi N."/>
        </authorList>
    </citation>
    <scope>NUCLEOTIDE SEQUENCE</scope>
    <source>
        <strain evidence="9">NBRC 103681</strain>
    </source>
</reference>
<evidence type="ECO:0000313" key="10">
    <source>
        <dbReference type="Proteomes" id="UP001165135"/>
    </source>
</evidence>
<dbReference type="EMBL" id="BSTJ01000002">
    <property type="protein sequence ID" value="GLY73971.1"/>
    <property type="molecule type" value="Genomic_DNA"/>
</dbReference>
<dbReference type="CDD" id="cd06261">
    <property type="entry name" value="TM_PBP2"/>
    <property type="match status" value="1"/>
</dbReference>
<feature type="transmembrane region" description="Helical" evidence="7">
    <location>
        <begin position="189"/>
        <end position="211"/>
    </location>
</feature>
<proteinExistence type="inferred from homology"/>
<organism evidence="9 10">
    <name type="scientific">Actinoallomurus iriomotensis</name>
    <dbReference type="NCBI Taxonomy" id="478107"/>
    <lineage>
        <taxon>Bacteria</taxon>
        <taxon>Bacillati</taxon>
        <taxon>Actinomycetota</taxon>
        <taxon>Actinomycetes</taxon>
        <taxon>Streptosporangiales</taxon>
        <taxon>Thermomonosporaceae</taxon>
        <taxon>Actinoallomurus</taxon>
    </lineage>
</organism>
<feature type="domain" description="ABC transmembrane type-1" evidence="8">
    <location>
        <begin position="77"/>
        <end position="268"/>
    </location>
</feature>
<evidence type="ECO:0000256" key="4">
    <source>
        <dbReference type="ARBA" id="ARBA00022692"/>
    </source>
</evidence>